<protein>
    <submittedName>
        <fullName evidence="1">Uncharacterized protein</fullName>
    </submittedName>
</protein>
<dbReference type="EMBL" id="JASBWR010000026">
    <property type="protein sequence ID" value="KAJ9107024.1"/>
    <property type="molecule type" value="Genomic_DNA"/>
</dbReference>
<keyword evidence="2" id="KW-1185">Reference proteome</keyword>
<sequence length="700" mass="74971">MLLTELILSKDNALSQVWIAAHYERKLSKQQALRISVQDSVQDILSENAEPTALRMSGQLMLGVVRIYSRKTQYLFDDCKDVRDRITLAFRPGQVDLPADQVTAHKSAITITEPSATAAGGLMMTDLTMMNLTWNEIAKNFQPLGIAHLANQADITLPFGGHYAASARSSSVSRESEYGGVGRAGTVEPFDQGAIDLGLDLGAAAEPEAGDVSIEYGREAGIERAPSIGLTSLRAGHRASSVLSERTARSGTTELAPSVLGAGQQVLLAAGRREQEMELEAPGDLGLDLGEGFELPLPEAAEAEFGLDVHMVDAEARARARRESTALSTPPPEGILEEEARSIMADITPRTANRIAQMAEAREKAAAANEARKTGAGKKTVRLPAAAAAVDEEIELDEQAYGRGAGRRDVSSILGKENYISGNEAQLALERIQQDPAAFYNPTVQVGNQTFFMATPAGVQMAPELSAVFMIPTNILRRRRAEGDEEAEAARKRTRLGGEEEEEEDVEAGRRVQRALSERFPTEGAADVTFDSGLMGDVLDIPDVGFDVDVPMLPTDDDLLGRGRRTPTPSVVAGRERLSSEALRSVRAPSTIAAGDTTHFASLENCEIGFFDTRLRHHTGAPVTESSASQAAASQYLPAADDESSQAEARQRGYSRNTVQAAAFLRGELGGVDEGKTISFQEKAKNVGPPPISAPCLAHD</sequence>
<name>A0ACC2W740_9TREE</name>
<organism evidence="1 2">
    <name type="scientific">Naganishia cerealis</name>
    <dbReference type="NCBI Taxonomy" id="610337"/>
    <lineage>
        <taxon>Eukaryota</taxon>
        <taxon>Fungi</taxon>
        <taxon>Dikarya</taxon>
        <taxon>Basidiomycota</taxon>
        <taxon>Agaricomycotina</taxon>
        <taxon>Tremellomycetes</taxon>
        <taxon>Filobasidiales</taxon>
        <taxon>Filobasidiaceae</taxon>
        <taxon>Naganishia</taxon>
    </lineage>
</organism>
<evidence type="ECO:0000313" key="2">
    <source>
        <dbReference type="Proteomes" id="UP001241377"/>
    </source>
</evidence>
<gene>
    <name evidence="1" type="ORF">QFC19_002893</name>
</gene>
<proteinExistence type="predicted"/>
<dbReference type="Proteomes" id="UP001241377">
    <property type="component" value="Unassembled WGS sequence"/>
</dbReference>
<evidence type="ECO:0000313" key="1">
    <source>
        <dbReference type="EMBL" id="KAJ9107024.1"/>
    </source>
</evidence>
<reference evidence="1" key="1">
    <citation type="submission" date="2023-04" db="EMBL/GenBank/DDBJ databases">
        <title>Draft Genome sequencing of Naganishia species isolated from polar environments using Oxford Nanopore Technology.</title>
        <authorList>
            <person name="Leo P."/>
            <person name="Venkateswaran K."/>
        </authorList>
    </citation>
    <scope>NUCLEOTIDE SEQUENCE</scope>
    <source>
        <strain evidence="1">MNA-CCFEE 5261</strain>
    </source>
</reference>
<accession>A0ACC2W740</accession>
<comment type="caution">
    <text evidence="1">The sequence shown here is derived from an EMBL/GenBank/DDBJ whole genome shotgun (WGS) entry which is preliminary data.</text>
</comment>